<reference evidence="2 4" key="1">
    <citation type="submission" date="2017-10" db="EMBL/GenBank/DDBJ databases">
        <title>FDA dAtabase for Regulatory Grade micrObial Sequences (FDA-ARGOS): Supporting development and validation of Infectious Disease Dx tests.</title>
        <authorList>
            <person name="Campos J."/>
            <person name="Goldberg B."/>
            <person name="Tallon L.J."/>
            <person name="Sadzewicz L."/>
            <person name="Sengamalay N."/>
            <person name="Ott S."/>
            <person name="Godinez A."/>
            <person name="Nagaraj S."/>
            <person name="Vyas G."/>
            <person name="Aluvathingal J."/>
            <person name="Nadendla S."/>
            <person name="Geyer C."/>
            <person name="Nandy P."/>
            <person name="Hobson J."/>
            <person name="Sichtig H."/>
        </authorList>
    </citation>
    <scope>NUCLEOTIDE SEQUENCE [LARGE SCALE GENOMIC DNA]</scope>
    <source>
        <strain evidence="2 4">FDAARGOS_185</strain>
    </source>
</reference>
<gene>
    <name evidence="2" type="ORF">AUF17_17530</name>
    <name evidence="1" type="ORF">EK398_18655</name>
</gene>
<evidence type="ECO:0000313" key="3">
    <source>
        <dbReference type="Proteomes" id="UP000288388"/>
    </source>
</evidence>
<evidence type="ECO:0008006" key="5">
    <source>
        <dbReference type="Google" id="ProtNLM"/>
    </source>
</evidence>
<proteinExistence type="predicted"/>
<dbReference type="RefSeq" id="WP_016179038.1">
    <property type="nucleotide sequence ID" value="NZ_CAAKOC010000207.1"/>
</dbReference>
<dbReference type="AlphaFoldDB" id="A0A2N8PTS6"/>
<comment type="caution">
    <text evidence="1">The sequence shown here is derived from an EMBL/GenBank/DDBJ whole genome shotgun (WGS) entry which is preliminary data.</text>
</comment>
<protein>
    <recommendedName>
        <fullName evidence="5">DUF2187 domain-containing protein</fullName>
    </recommendedName>
</protein>
<reference evidence="1 3" key="2">
    <citation type="submission" date="2018-12" db="EMBL/GenBank/DDBJ databases">
        <title>A novel vanA-carrying plasmid in a clinical isolate of Enterococcus avium.</title>
        <authorList>
            <person name="Bernasconi O.J."/>
            <person name="Luzzaro F."/>
            <person name="Endimiani A."/>
        </authorList>
    </citation>
    <scope>NUCLEOTIDE SEQUENCE [LARGE SCALE GENOMIC DNA]</scope>
    <source>
        <strain evidence="1 3">LC0559/18</strain>
    </source>
</reference>
<evidence type="ECO:0000313" key="2">
    <source>
        <dbReference type="EMBL" id="TRZ28516.1"/>
    </source>
</evidence>
<dbReference type="Proteomes" id="UP000316316">
    <property type="component" value="Unassembled WGS sequence"/>
</dbReference>
<accession>A0A2N8PTS6</accession>
<name>A0A2N8PTS6_ENTAV</name>
<dbReference type="EMBL" id="RYZS01000002">
    <property type="protein sequence ID" value="RVU92539.1"/>
    <property type="molecule type" value="Genomic_DNA"/>
</dbReference>
<dbReference type="Proteomes" id="UP000288388">
    <property type="component" value="Unassembled WGS sequence"/>
</dbReference>
<dbReference type="EMBL" id="PDXQ01000002">
    <property type="protein sequence ID" value="TRZ28516.1"/>
    <property type="molecule type" value="Genomic_DNA"/>
</dbReference>
<evidence type="ECO:0000313" key="1">
    <source>
        <dbReference type="EMBL" id="RVU92539.1"/>
    </source>
</evidence>
<sequence length="61" mass="6966">MMKLCIGMKLKAVSVHGDYVEGEVLSIYQRTFVIVSKKDAKRYLVRLDTLSEDLYTQDVPA</sequence>
<evidence type="ECO:0000313" key="4">
    <source>
        <dbReference type="Proteomes" id="UP000316316"/>
    </source>
</evidence>
<organism evidence="1 3">
    <name type="scientific">Enterococcus avium</name>
    <name type="common">Streptococcus avium</name>
    <dbReference type="NCBI Taxonomy" id="33945"/>
    <lineage>
        <taxon>Bacteria</taxon>
        <taxon>Bacillati</taxon>
        <taxon>Bacillota</taxon>
        <taxon>Bacilli</taxon>
        <taxon>Lactobacillales</taxon>
        <taxon>Enterococcaceae</taxon>
        <taxon>Enterococcus</taxon>
    </lineage>
</organism>